<proteinExistence type="predicted"/>
<dbReference type="PROSITE" id="PS51257">
    <property type="entry name" value="PROKAR_LIPOPROTEIN"/>
    <property type="match status" value="1"/>
</dbReference>
<dbReference type="GO" id="GO:0046813">
    <property type="term" value="P:receptor-mediated virion attachment to host cell"/>
    <property type="evidence" value="ECO:0007669"/>
    <property type="project" value="TreeGrafter"/>
</dbReference>
<protein>
    <submittedName>
        <fullName evidence="1">Uncharacterized protein</fullName>
    </submittedName>
</protein>
<dbReference type="GO" id="GO:0009279">
    <property type="term" value="C:cell outer membrane"/>
    <property type="evidence" value="ECO:0007669"/>
    <property type="project" value="TreeGrafter"/>
</dbReference>
<dbReference type="RefSeq" id="WP_184092299.1">
    <property type="nucleotide sequence ID" value="NZ_AP023367.1"/>
</dbReference>
<reference evidence="1 2" key="1">
    <citation type="journal article" date="2016" name="Int. J. Syst. Evol. Microbiol.">
        <title>Descriptions of Anaerotaenia torta gen. nov., sp. nov. and Anaerocolumna cellulosilytica gen. nov., sp. nov. isolated from a methanogenic reactor of cattle waste.</title>
        <authorList>
            <person name="Uek A."/>
            <person name="Ohtaki Y."/>
            <person name="Kaku N."/>
            <person name="Ueki K."/>
        </authorList>
    </citation>
    <scope>NUCLEOTIDE SEQUENCE [LARGE SCALE GENOMIC DNA]</scope>
    <source>
        <strain evidence="1 2">SN021</strain>
    </source>
</reference>
<sequence length="403" mass="45472">MRKKRVKGVAMILLTAALLGGCGGKSAGSYYKDGIGYFNSGDYVKAEASISKALEINGDRADYYIDYGLTLVQLGRYDAAIPYFDRAILKKDNAIVNENNKAAYRGKGIALYKSHRYPEAVEQFNKALAIDELTNLNLDILYYKAEAQEKAGLFEAAAITCTDILKEKGEEAAVYNKRADIYRLQGEYEKSLKDYNKAIELAPNTYEYYFGKYFLLTEDKDTDGATAVLNKAASIKGTTQKDKFNIAKVNYYLGEYKIAIAEFGEALEEGFNAAYFFLGNIYEKQEEYENAISNYTKYINEEPTIESAAVYNQLAVCLMKQGKYKEALNYITEGLAYNDLTIQQSLQRNEVAANEHLGNFEAAYKLLKEYTAKYPEDEAAAKELKFLETRQAEYSTVKEKENQ</sequence>
<dbReference type="InterPro" id="IPR011990">
    <property type="entry name" value="TPR-like_helical_dom_sf"/>
</dbReference>
<organism evidence="1 2">
    <name type="scientific">Anaerocolumna cellulosilytica</name>
    <dbReference type="NCBI Taxonomy" id="433286"/>
    <lineage>
        <taxon>Bacteria</taxon>
        <taxon>Bacillati</taxon>
        <taxon>Bacillota</taxon>
        <taxon>Clostridia</taxon>
        <taxon>Lachnospirales</taxon>
        <taxon>Lachnospiraceae</taxon>
        <taxon>Anaerocolumna</taxon>
    </lineage>
</organism>
<dbReference type="PANTHER" id="PTHR44858">
    <property type="entry name" value="TETRATRICOPEPTIDE REPEAT PROTEIN 6"/>
    <property type="match status" value="1"/>
</dbReference>
<dbReference type="KEGG" id="acel:acsn021_34740"/>
<keyword evidence="2" id="KW-1185">Reference proteome</keyword>
<accession>A0A6S6R9V9</accession>
<gene>
    <name evidence="1" type="ORF">acsn021_34740</name>
</gene>
<dbReference type="PROSITE" id="PS50293">
    <property type="entry name" value="TPR_REGION"/>
    <property type="match status" value="1"/>
</dbReference>
<dbReference type="Pfam" id="PF00515">
    <property type="entry name" value="TPR_1"/>
    <property type="match status" value="1"/>
</dbReference>
<evidence type="ECO:0000313" key="2">
    <source>
        <dbReference type="Proteomes" id="UP000515561"/>
    </source>
</evidence>
<dbReference type="EMBL" id="AP023367">
    <property type="protein sequence ID" value="BCJ95905.1"/>
    <property type="molecule type" value="Genomic_DNA"/>
</dbReference>
<dbReference type="Pfam" id="PF07719">
    <property type="entry name" value="TPR_2"/>
    <property type="match status" value="1"/>
</dbReference>
<dbReference type="Pfam" id="PF13424">
    <property type="entry name" value="TPR_12"/>
    <property type="match status" value="1"/>
</dbReference>
<dbReference type="SMART" id="SM00028">
    <property type="entry name" value="TPR"/>
    <property type="match status" value="7"/>
</dbReference>
<name>A0A6S6R9V9_9FIRM</name>
<dbReference type="SUPFAM" id="SSF48452">
    <property type="entry name" value="TPR-like"/>
    <property type="match status" value="2"/>
</dbReference>
<dbReference type="InterPro" id="IPR013105">
    <property type="entry name" value="TPR_2"/>
</dbReference>
<dbReference type="AlphaFoldDB" id="A0A6S6R9V9"/>
<dbReference type="PANTHER" id="PTHR44858:SF1">
    <property type="entry name" value="UDP-N-ACETYLGLUCOSAMINE--PEPTIDE N-ACETYLGLUCOSAMINYLTRANSFERASE SPINDLY-RELATED"/>
    <property type="match status" value="1"/>
</dbReference>
<dbReference type="Proteomes" id="UP000515561">
    <property type="component" value="Chromosome"/>
</dbReference>
<evidence type="ECO:0000313" key="1">
    <source>
        <dbReference type="EMBL" id="BCJ95905.1"/>
    </source>
</evidence>
<dbReference type="Gene3D" id="1.25.40.10">
    <property type="entry name" value="Tetratricopeptide repeat domain"/>
    <property type="match status" value="5"/>
</dbReference>
<dbReference type="InterPro" id="IPR019734">
    <property type="entry name" value="TPR_rpt"/>
</dbReference>
<dbReference type="PROSITE" id="PS50005">
    <property type="entry name" value="TPR"/>
    <property type="match status" value="5"/>
</dbReference>
<dbReference type="Pfam" id="PF13432">
    <property type="entry name" value="TPR_16"/>
    <property type="match status" value="1"/>
</dbReference>
<dbReference type="InterPro" id="IPR050498">
    <property type="entry name" value="Ycf3"/>
</dbReference>